<keyword evidence="3" id="KW-1133">Transmembrane helix</keyword>
<dbReference type="AlphaFoldDB" id="A8PFQ3"/>
<reference evidence="5 6" key="1">
    <citation type="journal article" date="2010" name="Proc. Natl. Acad. Sci. U.S.A.">
        <title>Insights into evolution of multicellular fungi from the assembled chromosomes of the mushroom Coprinopsis cinerea (Coprinus cinereus).</title>
        <authorList>
            <person name="Stajich J.E."/>
            <person name="Wilke S.K."/>
            <person name="Ahren D."/>
            <person name="Au C.H."/>
            <person name="Birren B.W."/>
            <person name="Borodovsky M."/>
            <person name="Burns C."/>
            <person name="Canback B."/>
            <person name="Casselton L.A."/>
            <person name="Cheng C.K."/>
            <person name="Deng J."/>
            <person name="Dietrich F.S."/>
            <person name="Fargo D.C."/>
            <person name="Farman M.L."/>
            <person name="Gathman A.C."/>
            <person name="Goldberg J."/>
            <person name="Guigo R."/>
            <person name="Hoegger P.J."/>
            <person name="Hooker J.B."/>
            <person name="Huggins A."/>
            <person name="James T.Y."/>
            <person name="Kamada T."/>
            <person name="Kilaru S."/>
            <person name="Kodira C."/>
            <person name="Kues U."/>
            <person name="Kupfer D."/>
            <person name="Kwan H.S."/>
            <person name="Lomsadze A."/>
            <person name="Li W."/>
            <person name="Lilly W.W."/>
            <person name="Ma L.J."/>
            <person name="Mackey A.J."/>
            <person name="Manning G."/>
            <person name="Martin F."/>
            <person name="Muraguchi H."/>
            <person name="Natvig D.O."/>
            <person name="Palmerini H."/>
            <person name="Ramesh M.A."/>
            <person name="Rehmeyer C.J."/>
            <person name="Roe B.A."/>
            <person name="Shenoy N."/>
            <person name="Stanke M."/>
            <person name="Ter-Hovhannisyan V."/>
            <person name="Tunlid A."/>
            <person name="Velagapudi R."/>
            <person name="Vision T.J."/>
            <person name="Zeng Q."/>
            <person name="Zolan M.E."/>
            <person name="Pukkila P.J."/>
        </authorList>
    </citation>
    <scope>NUCLEOTIDE SEQUENCE [LARGE SCALE GENOMIC DNA]</scope>
    <source>
        <strain evidence="6">Okayama-7 / 130 / ATCC MYA-4618 / FGSC 9003</strain>
    </source>
</reference>
<dbReference type="InterPro" id="IPR000182">
    <property type="entry name" value="GNAT_dom"/>
</dbReference>
<feature type="domain" description="N-acetyltransferase" evidence="4">
    <location>
        <begin position="119"/>
        <end position="284"/>
    </location>
</feature>
<feature type="transmembrane region" description="Helical" evidence="3">
    <location>
        <begin position="103"/>
        <end position="121"/>
    </location>
</feature>
<keyword evidence="1" id="KW-0808">Transferase</keyword>
<dbReference type="GO" id="GO:0008080">
    <property type="term" value="F:N-acetyltransferase activity"/>
    <property type="evidence" value="ECO:0007669"/>
    <property type="project" value="InterPro"/>
</dbReference>
<feature type="region of interest" description="Disordered" evidence="2">
    <location>
        <begin position="1"/>
        <end position="27"/>
    </location>
</feature>
<dbReference type="VEuPathDB" id="FungiDB:CC1G_04828"/>
<dbReference type="SUPFAM" id="SSF55729">
    <property type="entry name" value="Acyl-CoA N-acyltransferases (Nat)"/>
    <property type="match status" value="1"/>
</dbReference>
<dbReference type="InterPro" id="IPR016181">
    <property type="entry name" value="Acyl_CoA_acyltransferase"/>
</dbReference>
<dbReference type="PANTHER" id="PTHR13947:SF37">
    <property type="entry name" value="LD18367P"/>
    <property type="match status" value="1"/>
</dbReference>
<gene>
    <name evidence="5" type="ORF">CC1G_04828</name>
</gene>
<evidence type="ECO:0000313" key="5">
    <source>
        <dbReference type="EMBL" id="EAU80718.1"/>
    </source>
</evidence>
<protein>
    <recommendedName>
        <fullName evidence="4">N-acetyltransferase domain-containing protein</fullName>
    </recommendedName>
</protein>
<dbReference type="KEGG" id="cci:CC1G_04828"/>
<dbReference type="GeneID" id="6017640"/>
<comment type="caution">
    <text evidence="5">The sequence shown here is derived from an EMBL/GenBank/DDBJ whole genome shotgun (WGS) entry which is preliminary data.</text>
</comment>
<accession>A8PFQ3</accession>
<proteinExistence type="predicted"/>
<evidence type="ECO:0000256" key="3">
    <source>
        <dbReference type="SAM" id="Phobius"/>
    </source>
</evidence>
<keyword evidence="3" id="KW-0472">Membrane</keyword>
<evidence type="ECO:0000259" key="4">
    <source>
        <dbReference type="PROSITE" id="PS51186"/>
    </source>
</evidence>
<dbReference type="PANTHER" id="PTHR13947">
    <property type="entry name" value="GNAT FAMILY N-ACETYLTRANSFERASE"/>
    <property type="match status" value="1"/>
</dbReference>
<dbReference type="PROSITE" id="PS51186">
    <property type="entry name" value="GNAT"/>
    <property type="match status" value="1"/>
</dbReference>
<dbReference type="OMA" id="YVPTLCV"/>
<evidence type="ECO:0000256" key="2">
    <source>
        <dbReference type="SAM" id="MobiDB-lite"/>
    </source>
</evidence>
<dbReference type="STRING" id="240176.A8PFQ3"/>
<dbReference type="Pfam" id="PF00583">
    <property type="entry name" value="Acetyltransf_1"/>
    <property type="match status" value="1"/>
</dbReference>
<dbReference type="EMBL" id="AACS02000002">
    <property type="protein sequence ID" value="EAU80718.1"/>
    <property type="molecule type" value="Genomic_DNA"/>
</dbReference>
<dbReference type="InParanoid" id="A8PFQ3"/>
<feature type="compositionally biased region" description="Basic residues" evidence="2">
    <location>
        <begin position="1"/>
        <end position="11"/>
    </location>
</feature>
<evidence type="ECO:0000313" key="6">
    <source>
        <dbReference type="Proteomes" id="UP000001861"/>
    </source>
</evidence>
<keyword evidence="3" id="KW-0812">Transmembrane</keyword>
<sequence>MSPSSHHKPSLKPHAGDGPIHIDVVNPNPNTHIRIRVFRESDTARVHELFKTGIGYGPKSSRHAALRGSLTGLFSISTYIFFLIGAALLVFPHESPLCPPRATRYLGLALCLLSATLFFYHRNLINRWFLKHANSVERSTDFRDIRTFYNIGEDGKLGADGFWVAELIADGEEEGQVVGCVGLAKFKSTNPFPPTTSELRRMAVDASLQRRGIGKKLLTTVLAHARNQEIMSIRLSTTAHQKSAVGIYERFGWKMLGVSRMITVDKVGPRWVDLRVVDFELDLVGGNGEKMA</sequence>
<dbReference type="Gene3D" id="3.40.630.30">
    <property type="match status" value="1"/>
</dbReference>
<dbReference type="OrthoDB" id="41532at2759"/>
<feature type="transmembrane region" description="Helical" evidence="3">
    <location>
        <begin position="70"/>
        <end position="91"/>
    </location>
</feature>
<dbReference type="Proteomes" id="UP000001861">
    <property type="component" value="Unassembled WGS sequence"/>
</dbReference>
<organism evidence="5 6">
    <name type="scientific">Coprinopsis cinerea (strain Okayama-7 / 130 / ATCC MYA-4618 / FGSC 9003)</name>
    <name type="common">Inky cap fungus</name>
    <name type="synonym">Hormographiella aspergillata</name>
    <dbReference type="NCBI Taxonomy" id="240176"/>
    <lineage>
        <taxon>Eukaryota</taxon>
        <taxon>Fungi</taxon>
        <taxon>Dikarya</taxon>
        <taxon>Basidiomycota</taxon>
        <taxon>Agaricomycotina</taxon>
        <taxon>Agaricomycetes</taxon>
        <taxon>Agaricomycetidae</taxon>
        <taxon>Agaricales</taxon>
        <taxon>Agaricineae</taxon>
        <taxon>Psathyrellaceae</taxon>
        <taxon>Coprinopsis</taxon>
    </lineage>
</organism>
<dbReference type="RefSeq" id="XP_001840984.1">
    <property type="nucleotide sequence ID" value="XM_001840932.2"/>
</dbReference>
<dbReference type="eggNOG" id="KOG3139">
    <property type="taxonomic scope" value="Eukaryota"/>
</dbReference>
<evidence type="ECO:0000256" key="1">
    <source>
        <dbReference type="ARBA" id="ARBA00022679"/>
    </source>
</evidence>
<keyword evidence="6" id="KW-1185">Reference proteome</keyword>
<dbReference type="CDD" id="cd04301">
    <property type="entry name" value="NAT_SF"/>
    <property type="match status" value="1"/>
</dbReference>
<dbReference type="InterPro" id="IPR050769">
    <property type="entry name" value="NAT_camello-type"/>
</dbReference>
<name>A8PFQ3_COPC7</name>